<protein>
    <submittedName>
        <fullName evidence="1">Uncharacterized protein</fullName>
    </submittedName>
</protein>
<organism evidence="1">
    <name type="scientific">Arundo donax</name>
    <name type="common">Giant reed</name>
    <name type="synonym">Donax arundinaceus</name>
    <dbReference type="NCBI Taxonomy" id="35708"/>
    <lineage>
        <taxon>Eukaryota</taxon>
        <taxon>Viridiplantae</taxon>
        <taxon>Streptophyta</taxon>
        <taxon>Embryophyta</taxon>
        <taxon>Tracheophyta</taxon>
        <taxon>Spermatophyta</taxon>
        <taxon>Magnoliopsida</taxon>
        <taxon>Liliopsida</taxon>
        <taxon>Poales</taxon>
        <taxon>Poaceae</taxon>
        <taxon>PACMAD clade</taxon>
        <taxon>Arundinoideae</taxon>
        <taxon>Arundineae</taxon>
        <taxon>Arundo</taxon>
    </lineage>
</organism>
<dbReference type="AlphaFoldDB" id="A0A0A8Z4E9"/>
<sequence>MGQITHCYATKCITKYYIKVTKSRNLQVV</sequence>
<accession>A0A0A8Z4E9</accession>
<reference evidence="1" key="2">
    <citation type="journal article" date="2015" name="Data Brief">
        <title>Shoot transcriptome of the giant reed, Arundo donax.</title>
        <authorList>
            <person name="Barrero R.A."/>
            <person name="Guerrero F.D."/>
            <person name="Moolhuijzen P."/>
            <person name="Goolsby J.A."/>
            <person name="Tidwell J."/>
            <person name="Bellgard S.E."/>
            <person name="Bellgard M.I."/>
        </authorList>
    </citation>
    <scope>NUCLEOTIDE SEQUENCE</scope>
    <source>
        <tissue evidence="1">Shoot tissue taken approximately 20 cm above the soil surface</tissue>
    </source>
</reference>
<dbReference type="EMBL" id="GBRH01263626">
    <property type="protein sequence ID" value="JAD34269.1"/>
    <property type="molecule type" value="Transcribed_RNA"/>
</dbReference>
<reference evidence="1" key="1">
    <citation type="submission" date="2014-09" db="EMBL/GenBank/DDBJ databases">
        <authorList>
            <person name="Magalhaes I.L.F."/>
            <person name="Oliveira U."/>
            <person name="Santos F.R."/>
            <person name="Vidigal T.H.D.A."/>
            <person name="Brescovit A.D."/>
            <person name="Santos A.J."/>
        </authorList>
    </citation>
    <scope>NUCLEOTIDE SEQUENCE</scope>
    <source>
        <tissue evidence="1">Shoot tissue taken approximately 20 cm above the soil surface</tissue>
    </source>
</reference>
<evidence type="ECO:0000313" key="1">
    <source>
        <dbReference type="EMBL" id="JAD34269.1"/>
    </source>
</evidence>
<name>A0A0A8Z4E9_ARUDO</name>
<proteinExistence type="predicted"/>